<evidence type="ECO:0000313" key="5">
    <source>
        <dbReference type="EMBL" id="RYC31016.1"/>
    </source>
</evidence>
<dbReference type="GO" id="GO:0005509">
    <property type="term" value="F:calcium ion binding"/>
    <property type="evidence" value="ECO:0007669"/>
    <property type="project" value="TreeGrafter"/>
</dbReference>
<comment type="cofactor">
    <cofactor evidence="3">
        <name>Zn(2+)</name>
        <dbReference type="ChEBI" id="CHEBI:29105"/>
    </cofactor>
    <text evidence="3">Binds 1 divalent metal cation per subunit.</text>
</comment>
<feature type="binding site" evidence="3">
    <location>
        <position position="174"/>
    </location>
    <ligand>
        <name>a divalent metal cation</name>
        <dbReference type="ChEBI" id="CHEBI:60240"/>
    </ligand>
</feature>
<dbReference type="Proteomes" id="UP000290759">
    <property type="component" value="Unassembled WGS sequence"/>
</dbReference>
<protein>
    <submittedName>
        <fullName evidence="5">SMP-30/gluconolactonase/LRE family protein</fullName>
    </submittedName>
</protein>
<organism evidence="5 6">
    <name type="scientific">Lichenibacterium minor</name>
    <dbReference type="NCBI Taxonomy" id="2316528"/>
    <lineage>
        <taxon>Bacteria</taxon>
        <taxon>Pseudomonadati</taxon>
        <taxon>Pseudomonadota</taxon>
        <taxon>Alphaproteobacteria</taxon>
        <taxon>Hyphomicrobiales</taxon>
        <taxon>Lichenihabitantaceae</taxon>
        <taxon>Lichenibacterium</taxon>
    </lineage>
</organism>
<accession>A0A4Q2U7X4</accession>
<evidence type="ECO:0000259" key="4">
    <source>
        <dbReference type="Pfam" id="PF08450"/>
    </source>
</evidence>
<comment type="caution">
    <text evidence="5">The sequence shown here is derived from an EMBL/GenBank/DDBJ whole genome shotgun (WGS) entry which is preliminary data.</text>
</comment>
<dbReference type="InterPro" id="IPR013658">
    <property type="entry name" value="SGL"/>
</dbReference>
<feature type="binding site" evidence="3">
    <location>
        <position position="121"/>
    </location>
    <ligand>
        <name>substrate</name>
    </ligand>
</feature>
<dbReference type="GO" id="GO:0004341">
    <property type="term" value="F:gluconolactonase activity"/>
    <property type="evidence" value="ECO:0007669"/>
    <property type="project" value="TreeGrafter"/>
</dbReference>
<evidence type="ECO:0000313" key="6">
    <source>
        <dbReference type="Proteomes" id="UP000290759"/>
    </source>
</evidence>
<dbReference type="InterPro" id="IPR005511">
    <property type="entry name" value="SMP-30"/>
</dbReference>
<evidence type="ECO:0000256" key="1">
    <source>
        <dbReference type="ARBA" id="ARBA00008853"/>
    </source>
</evidence>
<dbReference type="GO" id="GO:0019853">
    <property type="term" value="P:L-ascorbic acid biosynthetic process"/>
    <property type="evidence" value="ECO:0007669"/>
    <property type="project" value="TreeGrafter"/>
</dbReference>
<proteinExistence type="inferred from homology"/>
<reference evidence="5 6" key="1">
    <citation type="submission" date="2018-12" db="EMBL/GenBank/DDBJ databases">
        <authorList>
            <person name="Grouzdev D.S."/>
            <person name="Krutkina M.S."/>
        </authorList>
    </citation>
    <scope>NUCLEOTIDE SEQUENCE [LARGE SCALE GENOMIC DNA]</scope>
    <source>
        <strain evidence="5 6">RmlP026</strain>
    </source>
</reference>
<evidence type="ECO:0000256" key="2">
    <source>
        <dbReference type="PIRSR" id="PIRSR605511-1"/>
    </source>
</evidence>
<keyword evidence="6" id="KW-1185">Reference proteome</keyword>
<dbReference type="OrthoDB" id="2633250at2"/>
<name>A0A4Q2U7X4_9HYPH</name>
<dbReference type="PANTHER" id="PTHR10907:SF47">
    <property type="entry name" value="REGUCALCIN"/>
    <property type="match status" value="1"/>
</dbReference>
<feature type="binding site" evidence="3">
    <location>
        <position position="36"/>
    </location>
    <ligand>
        <name>a divalent metal cation</name>
        <dbReference type="ChEBI" id="CHEBI:60240"/>
    </ligand>
</feature>
<dbReference type="Gene3D" id="2.120.10.30">
    <property type="entry name" value="TolB, C-terminal domain"/>
    <property type="match status" value="1"/>
</dbReference>
<feature type="domain" description="SMP-30/Gluconolactonase/LRE-like region" evidence="4">
    <location>
        <begin position="35"/>
        <end position="285"/>
    </location>
</feature>
<keyword evidence="3" id="KW-0479">Metal-binding</keyword>
<reference evidence="5 6" key="2">
    <citation type="submission" date="2019-02" db="EMBL/GenBank/DDBJ databases">
        <title>'Lichenibacterium ramalinii' gen. nov. sp. nov., 'Lichenibacterium minor' gen. nov. sp. nov.</title>
        <authorList>
            <person name="Pankratov T."/>
        </authorList>
    </citation>
    <scope>NUCLEOTIDE SEQUENCE [LARGE SCALE GENOMIC DNA]</scope>
    <source>
        <strain evidence="5 6">RmlP026</strain>
    </source>
</reference>
<feature type="active site" description="Proton donor/acceptor" evidence="2">
    <location>
        <position position="226"/>
    </location>
</feature>
<sequence length="322" mass="35311">MKSVSQLIRSALGGEAPADKPVPVELLLRAGALNGERPGWDARSQRLFWVDIREPALHMFDPATRNDVSWEMPAWIGCYALDGDGGAMVALATGLYHIRLDTGTLTPFAHSPFDARRFVFNDGRCDPRGRFFGGTMYLPLKPGDMSGDAKKTPLWRYDGGGRWTAVTDPVAMSNGLAWSPDGRTMYHADTEPKTIWAYDYDLDTGTPTNKRVFAQVEVKDASGGPDGATVDSEGFYWSCIYANGEMLRFDPEGRIERRVPLPVKYPTMPALGGPDLKTLFVTSANHALSPEERALHPDEGGLFALEAPVPGVLPNLFSGDYR</sequence>
<feature type="binding site" evidence="3">
    <location>
        <position position="226"/>
    </location>
    <ligand>
        <name>a divalent metal cation</name>
        <dbReference type="ChEBI" id="CHEBI:60240"/>
    </ligand>
</feature>
<dbReference type="InterPro" id="IPR011042">
    <property type="entry name" value="6-blade_b-propeller_TolB-like"/>
</dbReference>
<dbReference type="SUPFAM" id="SSF63829">
    <property type="entry name" value="Calcium-dependent phosphotriesterase"/>
    <property type="match status" value="1"/>
</dbReference>
<evidence type="ECO:0000256" key="3">
    <source>
        <dbReference type="PIRSR" id="PIRSR605511-2"/>
    </source>
</evidence>
<gene>
    <name evidence="5" type="ORF">D3273_15895</name>
</gene>
<dbReference type="PRINTS" id="PR01790">
    <property type="entry name" value="SMP30FAMILY"/>
</dbReference>
<dbReference type="Pfam" id="PF08450">
    <property type="entry name" value="SGL"/>
    <property type="match status" value="1"/>
</dbReference>
<dbReference type="PANTHER" id="PTHR10907">
    <property type="entry name" value="REGUCALCIN"/>
    <property type="match status" value="1"/>
</dbReference>
<comment type="similarity">
    <text evidence="1">Belongs to the SMP-30/CGR1 family.</text>
</comment>
<dbReference type="AlphaFoldDB" id="A0A4Q2U7X4"/>
<keyword evidence="3" id="KW-0862">Zinc</keyword>
<dbReference type="EMBL" id="QYBB01000018">
    <property type="protein sequence ID" value="RYC31016.1"/>
    <property type="molecule type" value="Genomic_DNA"/>
</dbReference>